<organism evidence="1 2">
    <name type="scientific">Paenisporosarcina antarctica</name>
    <dbReference type="NCBI Taxonomy" id="417367"/>
    <lineage>
        <taxon>Bacteria</taxon>
        <taxon>Bacillati</taxon>
        <taxon>Bacillota</taxon>
        <taxon>Bacilli</taxon>
        <taxon>Bacillales</taxon>
        <taxon>Caryophanaceae</taxon>
        <taxon>Paenisporosarcina</taxon>
    </lineage>
</organism>
<accession>A0A4P7A0V8</accession>
<sequence length="98" mass="11201">MRLQQAVKPSREMIEKWINQNVLAGKTDEELEGTLFVYGNEAHSLVKTSSGEWAIEPQEVKQVVIFRKEETEPVNMCRACGQDYTSFKEAIQCCAFLD</sequence>
<dbReference type="Proteomes" id="UP000294292">
    <property type="component" value="Chromosome"/>
</dbReference>
<evidence type="ECO:0000313" key="2">
    <source>
        <dbReference type="Proteomes" id="UP000294292"/>
    </source>
</evidence>
<gene>
    <name evidence="1" type="ORF">E2636_15360</name>
</gene>
<dbReference type="OrthoDB" id="2381815at2"/>
<dbReference type="KEGG" id="panc:E2636_15360"/>
<keyword evidence="2" id="KW-1185">Reference proteome</keyword>
<proteinExistence type="predicted"/>
<reference evidence="1 2" key="1">
    <citation type="submission" date="2019-03" db="EMBL/GenBank/DDBJ databases">
        <title>Complete genome sequence of Paenisporosarcina antarctica CGMCC 1.6503T.</title>
        <authorList>
            <person name="Rong J.-C."/>
            <person name="Chi N.-Y."/>
            <person name="Zhang Q.-F."/>
        </authorList>
    </citation>
    <scope>NUCLEOTIDE SEQUENCE [LARGE SCALE GENOMIC DNA]</scope>
    <source>
        <strain evidence="1 2">CGMCC 1.6503</strain>
    </source>
</reference>
<name>A0A4P7A0V8_9BACL</name>
<dbReference type="AlphaFoldDB" id="A0A4P7A0V8"/>
<protein>
    <submittedName>
        <fullName evidence="1">Uncharacterized protein</fullName>
    </submittedName>
</protein>
<dbReference type="RefSeq" id="WP_134210991.1">
    <property type="nucleotide sequence ID" value="NZ_CP038015.1"/>
</dbReference>
<evidence type="ECO:0000313" key="1">
    <source>
        <dbReference type="EMBL" id="QBP42442.1"/>
    </source>
</evidence>
<dbReference type="EMBL" id="CP038015">
    <property type="protein sequence ID" value="QBP42442.1"/>
    <property type="molecule type" value="Genomic_DNA"/>
</dbReference>